<organism evidence="6 7">
    <name type="scientific">Colletotrichum melonis</name>
    <dbReference type="NCBI Taxonomy" id="1209925"/>
    <lineage>
        <taxon>Eukaryota</taxon>
        <taxon>Fungi</taxon>
        <taxon>Dikarya</taxon>
        <taxon>Ascomycota</taxon>
        <taxon>Pezizomycotina</taxon>
        <taxon>Sordariomycetes</taxon>
        <taxon>Hypocreomycetidae</taxon>
        <taxon>Glomerellales</taxon>
        <taxon>Glomerellaceae</taxon>
        <taxon>Colletotrichum</taxon>
        <taxon>Colletotrichum acutatum species complex</taxon>
    </lineage>
</organism>
<dbReference type="CDD" id="cd05233">
    <property type="entry name" value="SDR_c"/>
    <property type="match status" value="1"/>
</dbReference>
<dbReference type="PROSITE" id="PS00061">
    <property type="entry name" value="ADH_SHORT"/>
    <property type="match status" value="1"/>
</dbReference>
<dbReference type="GO" id="GO:0006633">
    <property type="term" value="P:fatty acid biosynthetic process"/>
    <property type="evidence" value="ECO:0007669"/>
    <property type="project" value="TreeGrafter"/>
</dbReference>
<keyword evidence="7" id="KW-1185">Reference proteome</keyword>
<dbReference type="InterPro" id="IPR036291">
    <property type="entry name" value="NAD(P)-bd_dom_sf"/>
</dbReference>
<dbReference type="PRINTS" id="PR00080">
    <property type="entry name" value="SDRFAMILY"/>
</dbReference>
<dbReference type="GO" id="GO:0048038">
    <property type="term" value="F:quinone binding"/>
    <property type="evidence" value="ECO:0007669"/>
    <property type="project" value="TreeGrafter"/>
</dbReference>
<evidence type="ECO:0000256" key="4">
    <source>
        <dbReference type="SAM" id="MobiDB-lite"/>
    </source>
</evidence>
<evidence type="ECO:0000259" key="5">
    <source>
        <dbReference type="SMART" id="SM00822"/>
    </source>
</evidence>
<evidence type="ECO:0000256" key="2">
    <source>
        <dbReference type="ARBA" id="ARBA00022857"/>
    </source>
</evidence>
<dbReference type="Pfam" id="PF00106">
    <property type="entry name" value="adh_short"/>
    <property type="match status" value="1"/>
</dbReference>
<protein>
    <submittedName>
        <fullName evidence="6">Short-chain dehydrogenase</fullName>
    </submittedName>
</protein>
<dbReference type="SMART" id="SM00822">
    <property type="entry name" value="PKS_KR"/>
    <property type="match status" value="1"/>
</dbReference>
<dbReference type="PRINTS" id="PR00081">
    <property type="entry name" value="GDHRDH"/>
</dbReference>
<evidence type="ECO:0000256" key="3">
    <source>
        <dbReference type="ARBA" id="ARBA00023002"/>
    </source>
</evidence>
<comment type="similarity">
    <text evidence="1">Belongs to the short-chain dehydrogenases/reductases (SDR) family.</text>
</comment>
<proteinExistence type="inferred from homology"/>
<comment type="caution">
    <text evidence="6">The sequence shown here is derived from an EMBL/GenBank/DDBJ whole genome shotgun (WGS) entry which is preliminary data.</text>
</comment>
<keyword evidence="3" id="KW-0560">Oxidoreductase</keyword>
<name>A0AAI9V153_9PEZI</name>
<feature type="compositionally biased region" description="Low complexity" evidence="4">
    <location>
        <begin position="413"/>
        <end position="435"/>
    </location>
</feature>
<feature type="region of interest" description="Disordered" evidence="4">
    <location>
        <begin position="411"/>
        <end position="459"/>
    </location>
</feature>
<dbReference type="FunFam" id="3.40.50.720:FF:000374">
    <property type="entry name" value="3-oxoacyl-(Acyl-carrier-protein) reductase"/>
    <property type="match status" value="1"/>
</dbReference>
<dbReference type="GO" id="GO:0016616">
    <property type="term" value="F:oxidoreductase activity, acting on the CH-OH group of donors, NAD or NADP as acceptor"/>
    <property type="evidence" value="ECO:0007669"/>
    <property type="project" value="TreeGrafter"/>
</dbReference>
<dbReference type="PANTHER" id="PTHR42760:SF111">
    <property type="entry name" value="3-OXOACYL-(ACYL-CARRIER-PROTEIN) REDUCTASE (AFU_ORTHOLOGUE AFUA_1G10100)"/>
    <property type="match status" value="1"/>
</dbReference>
<feature type="region of interest" description="Disordered" evidence="4">
    <location>
        <begin position="319"/>
        <end position="339"/>
    </location>
</feature>
<dbReference type="InterPro" id="IPR057326">
    <property type="entry name" value="KR_dom"/>
</dbReference>
<dbReference type="EMBL" id="MLGG01000001">
    <property type="protein sequence ID" value="KAK1468563.1"/>
    <property type="molecule type" value="Genomic_DNA"/>
</dbReference>
<evidence type="ECO:0000313" key="7">
    <source>
        <dbReference type="Proteomes" id="UP001239795"/>
    </source>
</evidence>
<gene>
    <name evidence="6" type="ORF">CMEL01_00330</name>
</gene>
<evidence type="ECO:0000313" key="6">
    <source>
        <dbReference type="EMBL" id="KAK1468563.1"/>
    </source>
</evidence>
<dbReference type="PANTHER" id="PTHR42760">
    <property type="entry name" value="SHORT-CHAIN DEHYDROGENASES/REDUCTASES FAMILY MEMBER"/>
    <property type="match status" value="1"/>
</dbReference>
<feature type="domain" description="Ketoreductase" evidence="5">
    <location>
        <begin position="8"/>
        <end position="203"/>
    </location>
</feature>
<reference evidence="6 7" key="1">
    <citation type="submission" date="2016-10" db="EMBL/GenBank/DDBJ databases">
        <title>The genome sequence of Colletotrichum fioriniae PJ7.</title>
        <authorList>
            <person name="Baroncelli R."/>
        </authorList>
    </citation>
    <scope>NUCLEOTIDE SEQUENCE [LARGE SCALE GENOMIC DNA]</scope>
    <source>
        <strain evidence="6">Col 31</strain>
    </source>
</reference>
<dbReference type="Gene3D" id="3.40.50.720">
    <property type="entry name" value="NAD(P)-binding Rossmann-like Domain"/>
    <property type="match status" value="1"/>
</dbReference>
<dbReference type="AlphaFoldDB" id="A0AAI9V153"/>
<dbReference type="InterPro" id="IPR002347">
    <property type="entry name" value="SDR_fam"/>
</dbReference>
<sequence length="534" mass="56833">MSRSLDGKLGIVTGASRGIGVAIAEHLAAKGCNLILGYTSPSSQSPAEQLATDLSTKHNIQTLAVQADMGTPEGPQSLVATAKAHFEKLNTSKKLQIDILINNAGVAQNNLLPAITVSQFDVSYRVNVLGPLLLTQAVQPYLPQDRSGRIVNMSSVSSSAGFPEQSVYGGTKAALEAMTRTWARELSENATVNAINPGPVLTEMYAGNTPEFKRFIKGFIEHAPLMKARQGIDSDELVKAAEEEGGRPAYVGEIAGIVGMLVSADSAWCTGQVVCANGAKKSAESNYTILPRHHFKAPLHQLSTSITKTHRDLQPEEALSGVKSQKSQVSPIHLSSKSSPTMSLDPFDDVLTLEDQFFSEGFRQGTEDGIQAGKIEGRSVGLAKGYEKFYESGRIHARAVIWANRLSLPQKNSSTATKKPSSSSAAASASVSGSAEQAQLSTEPPSESQNKTCSLPPLPPNARLEKNVTTAFALVEPDTLSKENSDDAVNDFDDRLKRAQGKVKIIERMTGEVVSAPEAPAAAGDIKVPETKEI</sequence>
<dbReference type="InterPro" id="IPR020904">
    <property type="entry name" value="Sc_DH/Rdtase_CS"/>
</dbReference>
<dbReference type="SUPFAM" id="SSF51735">
    <property type="entry name" value="NAD(P)-binding Rossmann-fold domains"/>
    <property type="match status" value="1"/>
</dbReference>
<keyword evidence="2" id="KW-0521">NADP</keyword>
<accession>A0AAI9V153</accession>
<feature type="compositionally biased region" description="Polar residues" evidence="4">
    <location>
        <begin position="436"/>
        <end position="453"/>
    </location>
</feature>
<evidence type="ECO:0000256" key="1">
    <source>
        <dbReference type="ARBA" id="ARBA00006484"/>
    </source>
</evidence>
<feature type="compositionally biased region" description="Polar residues" evidence="4">
    <location>
        <begin position="322"/>
        <end position="339"/>
    </location>
</feature>
<dbReference type="Proteomes" id="UP001239795">
    <property type="component" value="Unassembled WGS sequence"/>
</dbReference>